<keyword evidence="1" id="KW-0812">Transmembrane</keyword>
<comment type="caution">
    <text evidence="2">The sequence shown here is derived from an EMBL/GenBank/DDBJ whole genome shotgun (WGS) entry which is preliminary data.</text>
</comment>
<keyword evidence="3" id="KW-1185">Reference proteome</keyword>
<dbReference type="Proteomes" id="UP001152523">
    <property type="component" value="Unassembled WGS sequence"/>
</dbReference>
<keyword evidence="1" id="KW-0472">Membrane</keyword>
<sequence>MSLISYTLSLCIYCLVTFCVIDVIVMKLTSFVIISGVTDMDKNVLVMVKVDGFSNSENVFCSKHTVGVPILYGSSYSTFCDILIHYIFKGGLQKDFRICYIVESCPPPVVLMMIQALLFSCI</sequence>
<evidence type="ECO:0000313" key="2">
    <source>
        <dbReference type="EMBL" id="CAH9133221.1"/>
    </source>
</evidence>
<proteinExistence type="predicted"/>
<keyword evidence="1" id="KW-1133">Transmembrane helix</keyword>
<evidence type="ECO:0000313" key="3">
    <source>
        <dbReference type="Proteomes" id="UP001152523"/>
    </source>
</evidence>
<accession>A0AAV0FCL3</accession>
<gene>
    <name evidence="2" type="ORF">CEPIT_LOCUS32779</name>
</gene>
<evidence type="ECO:0000256" key="1">
    <source>
        <dbReference type="SAM" id="Phobius"/>
    </source>
</evidence>
<dbReference type="AlphaFoldDB" id="A0AAV0FCL3"/>
<reference evidence="2" key="1">
    <citation type="submission" date="2022-07" db="EMBL/GenBank/DDBJ databases">
        <authorList>
            <person name="Macas J."/>
            <person name="Novak P."/>
            <person name="Neumann P."/>
        </authorList>
    </citation>
    <scope>NUCLEOTIDE SEQUENCE</scope>
</reference>
<feature type="transmembrane region" description="Helical" evidence="1">
    <location>
        <begin position="6"/>
        <end position="25"/>
    </location>
</feature>
<name>A0AAV0FCL3_9ASTE</name>
<dbReference type="EMBL" id="CAMAPF010000975">
    <property type="protein sequence ID" value="CAH9133221.1"/>
    <property type="molecule type" value="Genomic_DNA"/>
</dbReference>
<protein>
    <submittedName>
        <fullName evidence="2">Uncharacterized protein</fullName>
    </submittedName>
</protein>
<organism evidence="2 3">
    <name type="scientific">Cuscuta epithymum</name>
    <dbReference type="NCBI Taxonomy" id="186058"/>
    <lineage>
        <taxon>Eukaryota</taxon>
        <taxon>Viridiplantae</taxon>
        <taxon>Streptophyta</taxon>
        <taxon>Embryophyta</taxon>
        <taxon>Tracheophyta</taxon>
        <taxon>Spermatophyta</taxon>
        <taxon>Magnoliopsida</taxon>
        <taxon>eudicotyledons</taxon>
        <taxon>Gunneridae</taxon>
        <taxon>Pentapetalae</taxon>
        <taxon>asterids</taxon>
        <taxon>lamiids</taxon>
        <taxon>Solanales</taxon>
        <taxon>Convolvulaceae</taxon>
        <taxon>Cuscuteae</taxon>
        <taxon>Cuscuta</taxon>
        <taxon>Cuscuta subgen. Cuscuta</taxon>
    </lineage>
</organism>